<evidence type="ECO:0000313" key="2">
    <source>
        <dbReference type="EMBL" id="CAR13761.1"/>
    </source>
</evidence>
<protein>
    <submittedName>
        <fullName evidence="2">Uncharacterized protein</fullName>
    </submittedName>
</protein>
<organism evidence="2 3">
    <name type="scientific">Escherichia coli O17:K52:H18 (strain UMN026 / ExPEC)</name>
    <dbReference type="NCBI Taxonomy" id="585056"/>
    <lineage>
        <taxon>Bacteria</taxon>
        <taxon>Pseudomonadati</taxon>
        <taxon>Pseudomonadota</taxon>
        <taxon>Gammaproteobacteria</taxon>
        <taxon>Enterobacterales</taxon>
        <taxon>Enterobacteriaceae</taxon>
        <taxon>Escherichia</taxon>
    </lineage>
</organism>
<feature type="region of interest" description="Disordered" evidence="1">
    <location>
        <begin position="178"/>
        <end position="201"/>
    </location>
</feature>
<dbReference type="KEGG" id="eum:ECUMN_2578"/>
<name>B7N5K2_ECOLU</name>
<sequence>MYLVNSHYKESFMPNTSIHLSRCNILQNNKLQPAEVYKESQQTAKLEIFCDEFLKISQSRYGLSTSADSIANLLAFFTKASDAIDSIKTQKIDVHSYGFVPIRHFVEHVITYKNEFAADYEPYTLTFTRGENNEGILSVESKEGFISQRTINLNEYETAINIINEHVIKENIHNTVQSPTEKDISKINSSDKPYKTSSEESIKSQLYSDQKKYTDLLLHSEKNTEWYKYASSVERYDKFKNSSKEIKNTYKQIVQAQKKLNQMKYINKLSGELIDIADKKLAPLINDSFSYTRDFFAYSKQENNIFTFDNSKFEDPKEKKGLMVQHSNGQLVITGEYCPEGVQTAFTQDQYDKLIRYINIFFTFPKCE</sequence>
<evidence type="ECO:0000256" key="1">
    <source>
        <dbReference type="SAM" id="MobiDB-lite"/>
    </source>
</evidence>
<dbReference type="PATRIC" id="fig|585056.7.peg.2757"/>
<gene>
    <name evidence="2" type="ordered locus">ECUMN_2578</name>
</gene>
<feature type="compositionally biased region" description="Basic and acidic residues" evidence="1">
    <location>
        <begin position="192"/>
        <end position="201"/>
    </location>
</feature>
<evidence type="ECO:0000313" key="3">
    <source>
        <dbReference type="Proteomes" id="UP000007097"/>
    </source>
</evidence>
<reference evidence="3" key="1">
    <citation type="journal article" date="2009" name="PLoS Genet.">
        <title>Organised genome dynamics in the Escherichia coli species results in highly diverse adaptive paths.</title>
        <authorList>
            <person name="Touchon M."/>
            <person name="Hoede C."/>
            <person name="Tenaillon O."/>
            <person name="Barbe V."/>
            <person name="Baeriswyl S."/>
            <person name="Bidet P."/>
            <person name="Bingen E."/>
            <person name="Bonacorsi S."/>
            <person name="Bouchier C."/>
            <person name="Bouvet O."/>
            <person name="Calteau A."/>
            <person name="Chiapello H."/>
            <person name="Clermont O."/>
            <person name="Cruveiller S."/>
            <person name="Danchin A."/>
            <person name="Diard M."/>
            <person name="Dossat C."/>
            <person name="Karoui M.E."/>
            <person name="Frapy E."/>
            <person name="Garry L."/>
            <person name="Ghigo J.M."/>
            <person name="Gilles A.M."/>
            <person name="Johnson J."/>
            <person name="Le Bouguenec C."/>
            <person name="Lescat M."/>
            <person name="Mangenot S."/>
            <person name="Martinez-Jehanne V."/>
            <person name="Matic I."/>
            <person name="Nassif X."/>
            <person name="Oztas S."/>
            <person name="Petit M.A."/>
            <person name="Pichon C."/>
            <person name="Rouy Z."/>
            <person name="Ruf C.S."/>
            <person name="Schneider D."/>
            <person name="Tourret J."/>
            <person name="Vacherie B."/>
            <person name="Vallenet D."/>
            <person name="Medigue C."/>
            <person name="Rocha E.P.C."/>
            <person name="Denamur E."/>
        </authorList>
    </citation>
    <scope>NUCLEOTIDE SEQUENCE [LARGE SCALE GENOMIC DNA]</scope>
    <source>
        <strain evidence="3">UMN026 / ExPEC</strain>
    </source>
</reference>
<dbReference type="HOGENOM" id="CLU_899390_0_0_6"/>
<dbReference type="Proteomes" id="UP000007097">
    <property type="component" value="Chromosome"/>
</dbReference>
<dbReference type="EMBL" id="CU928163">
    <property type="protein sequence ID" value="CAR13761.1"/>
    <property type="molecule type" value="Genomic_DNA"/>
</dbReference>
<accession>B7N5K2</accession>
<proteinExistence type="predicted"/>
<dbReference type="AlphaFoldDB" id="B7N5K2"/>